<evidence type="ECO:0000256" key="1">
    <source>
        <dbReference type="SAM" id="MobiDB-lite"/>
    </source>
</evidence>
<protein>
    <submittedName>
        <fullName evidence="2">Uncharacterized protein</fullName>
    </submittedName>
</protein>
<feature type="compositionally biased region" description="Acidic residues" evidence="1">
    <location>
        <begin position="57"/>
        <end position="69"/>
    </location>
</feature>
<feature type="region of interest" description="Disordered" evidence="1">
    <location>
        <begin position="57"/>
        <end position="108"/>
    </location>
</feature>
<sequence>MCNQSCHNFQMEGTLRREEEEGNINEPEIMIFFDENLDYEPGSSTPSTIVPDQTFEIESDSDESELEIEETPRVLRSNKEEQYTDPQPSDQKSQIDPTKIPGPFTRPC</sequence>
<feature type="compositionally biased region" description="Basic and acidic residues" evidence="1">
    <location>
        <begin position="70"/>
        <end position="82"/>
    </location>
</feature>
<proteinExistence type="predicted"/>
<evidence type="ECO:0000313" key="3">
    <source>
        <dbReference type="Proteomes" id="UP001152759"/>
    </source>
</evidence>
<gene>
    <name evidence="2" type="ORF">BEMITA_LOCUS2078</name>
</gene>
<organism evidence="2 3">
    <name type="scientific">Bemisia tabaci</name>
    <name type="common">Sweetpotato whitefly</name>
    <name type="synonym">Aleurodes tabaci</name>
    <dbReference type="NCBI Taxonomy" id="7038"/>
    <lineage>
        <taxon>Eukaryota</taxon>
        <taxon>Metazoa</taxon>
        <taxon>Ecdysozoa</taxon>
        <taxon>Arthropoda</taxon>
        <taxon>Hexapoda</taxon>
        <taxon>Insecta</taxon>
        <taxon>Pterygota</taxon>
        <taxon>Neoptera</taxon>
        <taxon>Paraneoptera</taxon>
        <taxon>Hemiptera</taxon>
        <taxon>Sternorrhyncha</taxon>
        <taxon>Aleyrodoidea</taxon>
        <taxon>Aleyrodidae</taxon>
        <taxon>Aleyrodinae</taxon>
        <taxon>Bemisia</taxon>
    </lineage>
</organism>
<accession>A0A9P0EWW2</accession>
<dbReference type="Proteomes" id="UP001152759">
    <property type="component" value="Chromosome 1"/>
</dbReference>
<feature type="compositionally biased region" description="Polar residues" evidence="1">
    <location>
        <begin position="84"/>
        <end position="96"/>
    </location>
</feature>
<evidence type="ECO:0000313" key="2">
    <source>
        <dbReference type="EMBL" id="CAH0382541.1"/>
    </source>
</evidence>
<dbReference type="AlphaFoldDB" id="A0A9P0EWW2"/>
<reference evidence="2" key="1">
    <citation type="submission" date="2021-12" db="EMBL/GenBank/DDBJ databases">
        <authorList>
            <person name="King R."/>
        </authorList>
    </citation>
    <scope>NUCLEOTIDE SEQUENCE</scope>
</reference>
<name>A0A9P0EWW2_BEMTA</name>
<keyword evidence="3" id="KW-1185">Reference proteome</keyword>
<dbReference type="EMBL" id="OU963862">
    <property type="protein sequence ID" value="CAH0382541.1"/>
    <property type="molecule type" value="Genomic_DNA"/>
</dbReference>